<reference evidence="1" key="1">
    <citation type="journal article" date="2013" name="PLoS ONE">
        <title>Direct detection of alternative open reading frames translation products in human significantly expands the proteome.</title>
        <authorList>
            <person name="Vanderperre B."/>
            <person name="Lucier J.-F."/>
            <person name="Motard J."/>
            <person name="Tremblay G."/>
            <person name="Vanderperre S."/>
            <person name="Wisztorski M."/>
            <person name="Salzet M."/>
            <person name="Boisvert F.-M."/>
            <person name="Roucou X."/>
        </authorList>
    </citation>
    <scope>NUCLEOTIDE SEQUENCE</scope>
</reference>
<sequence>MNLVEITQLLLWKNNLRYWEIDGQTSVDGQKTAGFFYKTSFSNGNVLLKNSAFLVHGFQKKKMQ</sequence>
<dbReference type="EMBL" id="HF583750">
    <property type="protein sequence ID" value="CCQ43247.1"/>
    <property type="molecule type" value="Genomic_DNA"/>
</dbReference>
<proteinExistence type="predicted"/>
<name>L8ECA9_HUMAN</name>
<organism evidence="1">
    <name type="scientific">Homo sapiens</name>
    <name type="common">Human</name>
    <dbReference type="NCBI Taxonomy" id="9606"/>
    <lineage>
        <taxon>Eukaryota</taxon>
        <taxon>Metazoa</taxon>
        <taxon>Chordata</taxon>
        <taxon>Craniata</taxon>
        <taxon>Vertebrata</taxon>
        <taxon>Euteleostomi</taxon>
        <taxon>Mammalia</taxon>
        <taxon>Eutheria</taxon>
        <taxon>Euarchontoglires</taxon>
        <taxon>Primates</taxon>
        <taxon>Haplorrhini</taxon>
        <taxon>Catarrhini</taxon>
        <taxon>Hominidae</taxon>
        <taxon>Homo</taxon>
    </lineage>
</organism>
<accession>L8ECA9</accession>
<gene>
    <name evidence="1" type="primary">DMD</name>
</gene>
<protein>
    <submittedName>
        <fullName evidence="1">Alternative protein DMD</fullName>
    </submittedName>
</protein>
<dbReference type="AlphaFoldDB" id="L8ECA9"/>
<dbReference type="ChiTaRS" id="DMD">
    <property type="organism name" value="human"/>
</dbReference>
<dbReference type="OrthoDB" id="10057795at2759"/>
<evidence type="ECO:0000313" key="1">
    <source>
        <dbReference type="EMBL" id="CCQ43247.1"/>
    </source>
</evidence>